<feature type="transmembrane region" description="Helical" evidence="2">
    <location>
        <begin position="64"/>
        <end position="81"/>
    </location>
</feature>
<feature type="region of interest" description="Disordered" evidence="1">
    <location>
        <begin position="1"/>
        <end position="39"/>
    </location>
</feature>
<accession>A0A255H1H6</accession>
<keyword evidence="2" id="KW-1133">Transmembrane helix</keyword>
<evidence type="ECO:0000256" key="2">
    <source>
        <dbReference type="SAM" id="Phobius"/>
    </source>
</evidence>
<evidence type="ECO:0000256" key="1">
    <source>
        <dbReference type="SAM" id="MobiDB-lite"/>
    </source>
</evidence>
<gene>
    <name evidence="3" type="ORF">CGZ93_10335</name>
</gene>
<dbReference type="OrthoDB" id="9795736at2"/>
<dbReference type="AlphaFoldDB" id="A0A255H1H6"/>
<sequence>MAAQDKRDRPSARERSGKGGQSERDDRLNTPGRETSRFPRIRLDGDTFGEFAEAFARFMGTARFLLWMSVFIIVWILWNVLVPEQLKFDPFPFIFLTLMLSLQASYAAPLILLAQNRQEARDRITAEDDRRQAAQSRADMDFLAREIATVRMNVGELATREFIRGELRKELRELLSDDEESSERSSS</sequence>
<protein>
    <recommendedName>
        <fullName evidence="5">DUF1003 domain-containing protein</fullName>
    </recommendedName>
</protein>
<name>A0A255H1H6_9ACTN</name>
<keyword evidence="2" id="KW-0812">Transmembrane</keyword>
<evidence type="ECO:0000313" key="4">
    <source>
        <dbReference type="Proteomes" id="UP000216311"/>
    </source>
</evidence>
<dbReference type="InterPro" id="IPR010406">
    <property type="entry name" value="DUF1003"/>
</dbReference>
<keyword evidence="4" id="KW-1185">Reference proteome</keyword>
<dbReference type="EMBL" id="NMVQ01000014">
    <property type="protein sequence ID" value="OYO21527.1"/>
    <property type="molecule type" value="Genomic_DNA"/>
</dbReference>
<comment type="caution">
    <text evidence="3">The sequence shown here is derived from an EMBL/GenBank/DDBJ whole genome shotgun (WGS) entry which is preliminary data.</text>
</comment>
<keyword evidence="2" id="KW-0472">Membrane</keyword>
<dbReference type="Pfam" id="PF06210">
    <property type="entry name" value="DUF1003"/>
    <property type="match status" value="1"/>
</dbReference>
<evidence type="ECO:0000313" key="3">
    <source>
        <dbReference type="EMBL" id="OYO21527.1"/>
    </source>
</evidence>
<dbReference type="RefSeq" id="WP_094364068.1">
    <property type="nucleotide sequence ID" value="NZ_NMVQ01000014.1"/>
</dbReference>
<reference evidence="3 4" key="1">
    <citation type="submission" date="2017-07" db="EMBL/GenBank/DDBJ databases">
        <title>Draft whole genome sequences of clinical Proprionibacteriaceae strains.</title>
        <authorList>
            <person name="Bernier A.-M."/>
            <person name="Bernard K."/>
            <person name="Domingo M.-C."/>
        </authorList>
    </citation>
    <scope>NUCLEOTIDE SEQUENCE [LARGE SCALE GENOMIC DNA]</scope>
    <source>
        <strain evidence="3 4">NML 130396</strain>
    </source>
</reference>
<evidence type="ECO:0008006" key="5">
    <source>
        <dbReference type="Google" id="ProtNLM"/>
    </source>
</evidence>
<organism evidence="3 4">
    <name type="scientific">Enemella dayhoffiae</name>
    <dbReference type="NCBI Taxonomy" id="2016507"/>
    <lineage>
        <taxon>Bacteria</taxon>
        <taxon>Bacillati</taxon>
        <taxon>Actinomycetota</taxon>
        <taxon>Actinomycetes</taxon>
        <taxon>Propionibacteriales</taxon>
        <taxon>Propionibacteriaceae</taxon>
        <taxon>Enemella</taxon>
    </lineage>
</organism>
<feature type="transmembrane region" description="Helical" evidence="2">
    <location>
        <begin position="93"/>
        <end position="114"/>
    </location>
</feature>
<proteinExistence type="predicted"/>
<dbReference type="PANTHER" id="PTHR41386:SF1">
    <property type="entry name" value="MEMBRANE PROTEIN"/>
    <property type="match status" value="1"/>
</dbReference>
<dbReference type="Proteomes" id="UP000216311">
    <property type="component" value="Unassembled WGS sequence"/>
</dbReference>
<dbReference type="PANTHER" id="PTHR41386">
    <property type="entry name" value="INTEGRAL MEMBRANE PROTEIN-RELATED"/>
    <property type="match status" value="1"/>
</dbReference>